<proteinExistence type="predicted"/>
<dbReference type="EMBL" id="CAJOBF010002686">
    <property type="protein sequence ID" value="CAF4050375.1"/>
    <property type="molecule type" value="Genomic_DNA"/>
</dbReference>
<sequence length="83" mass="9291">MRGKPPYPAEQHWKSRESETVFRLESSGDFPIGSCLKAQTLSIESFPSCVIEYKIKGKQMLIGERLGVQGKTNFDSLATKVAR</sequence>
<evidence type="ECO:0000313" key="2">
    <source>
        <dbReference type="EMBL" id="CAF4050375.1"/>
    </source>
</evidence>
<protein>
    <submittedName>
        <fullName evidence="1">Uncharacterized protein</fullName>
    </submittedName>
</protein>
<dbReference type="EMBL" id="CAJOBG010001042">
    <property type="protein sequence ID" value="CAF3888212.1"/>
    <property type="molecule type" value="Genomic_DNA"/>
</dbReference>
<dbReference type="Proteomes" id="UP000663866">
    <property type="component" value="Unassembled WGS sequence"/>
</dbReference>
<reference evidence="1" key="1">
    <citation type="submission" date="2021-02" db="EMBL/GenBank/DDBJ databases">
        <authorList>
            <person name="Nowell W R."/>
        </authorList>
    </citation>
    <scope>NUCLEOTIDE SEQUENCE</scope>
</reference>
<name>A0A819GWA5_9BILA</name>
<keyword evidence="3" id="KW-1185">Reference proteome</keyword>
<dbReference type="Proteomes" id="UP000663842">
    <property type="component" value="Unassembled WGS sequence"/>
</dbReference>
<dbReference type="AlphaFoldDB" id="A0A819GWA5"/>
<comment type="caution">
    <text evidence="1">The sequence shown here is derived from an EMBL/GenBank/DDBJ whole genome shotgun (WGS) entry which is preliminary data.</text>
</comment>
<evidence type="ECO:0000313" key="1">
    <source>
        <dbReference type="EMBL" id="CAF3888212.1"/>
    </source>
</evidence>
<gene>
    <name evidence="1" type="ORF">OVN521_LOCUS8837</name>
    <name evidence="2" type="ORF">UXM345_LOCUS19184</name>
</gene>
<organism evidence="1 3">
    <name type="scientific">Rotaria magnacalcarata</name>
    <dbReference type="NCBI Taxonomy" id="392030"/>
    <lineage>
        <taxon>Eukaryota</taxon>
        <taxon>Metazoa</taxon>
        <taxon>Spiralia</taxon>
        <taxon>Gnathifera</taxon>
        <taxon>Rotifera</taxon>
        <taxon>Eurotatoria</taxon>
        <taxon>Bdelloidea</taxon>
        <taxon>Philodinida</taxon>
        <taxon>Philodinidae</taxon>
        <taxon>Rotaria</taxon>
    </lineage>
</organism>
<evidence type="ECO:0000313" key="3">
    <source>
        <dbReference type="Proteomes" id="UP000663866"/>
    </source>
</evidence>
<accession>A0A819GWA5</accession>